<sequence>MAINITQNVEDITKQVLDINRKYINKSVDIIGKLKNGAAAEKITNIDQDLIADVFAGIVKLNIDYYSKLMDYSFSITDRILSPQTTEEEVGSSFTLSGKGYPGATIEMGFVLDNSKEEKVFCELQSTRFVNADDETENLEISVSFQPQSFELESGGAANIGVICNISKEATTGTFHSFVKVLGFEPAYFTIVITIEKNTMPNANNTEPIETAETKQ</sequence>
<organism evidence="2 4">
    <name type="scientific">Kaistella antarctica</name>
    <dbReference type="NCBI Taxonomy" id="266748"/>
    <lineage>
        <taxon>Bacteria</taxon>
        <taxon>Pseudomonadati</taxon>
        <taxon>Bacteroidota</taxon>
        <taxon>Flavobacteriia</taxon>
        <taxon>Flavobacteriales</taxon>
        <taxon>Weeksellaceae</taxon>
        <taxon>Chryseobacterium group</taxon>
        <taxon>Kaistella</taxon>
    </lineage>
</organism>
<name>A0A448NTZ0_9FLAO</name>
<reference evidence="2 4" key="2">
    <citation type="submission" date="2018-12" db="EMBL/GenBank/DDBJ databases">
        <authorList>
            <consortium name="Pathogen Informatics"/>
        </authorList>
    </citation>
    <scope>NUCLEOTIDE SEQUENCE [LARGE SCALE GENOMIC DNA]</scope>
    <source>
        <strain evidence="2 4">NCTC13489</strain>
    </source>
</reference>
<dbReference type="EMBL" id="LR134441">
    <property type="protein sequence ID" value="VEI00968.1"/>
    <property type="molecule type" value="Genomic_DNA"/>
</dbReference>
<dbReference type="AlphaFoldDB" id="A0A448NTZ0"/>
<evidence type="ECO:0000313" key="2">
    <source>
        <dbReference type="EMBL" id="VEI00968.1"/>
    </source>
</evidence>
<dbReference type="KEGG" id="cant:NCTC13489_02456"/>
<proteinExistence type="predicted"/>
<reference evidence="1 3" key="1">
    <citation type="submission" date="2014-07" db="EMBL/GenBank/DDBJ databases">
        <authorList>
            <person name="Pisani N.G."/>
            <person name="Newman J.D."/>
        </authorList>
    </citation>
    <scope>NUCLEOTIDE SEQUENCE [LARGE SCALE GENOMIC DNA]</scope>
    <source>
        <strain evidence="1 3">LMG 24720</strain>
    </source>
</reference>
<dbReference type="Proteomes" id="UP000028349">
    <property type="component" value="Unassembled WGS sequence"/>
</dbReference>
<dbReference type="STRING" id="266748.HY04_07240"/>
<accession>A0A448NTZ0</accession>
<evidence type="ECO:0000313" key="1">
    <source>
        <dbReference type="EMBL" id="KEY18306.1"/>
    </source>
</evidence>
<dbReference type="RefSeq" id="WP_034718581.1">
    <property type="nucleotide sequence ID" value="NZ_FOIX01000001.1"/>
</dbReference>
<protein>
    <submittedName>
        <fullName evidence="2">Uncharacterized protein</fullName>
    </submittedName>
</protein>
<keyword evidence="3" id="KW-1185">Reference proteome</keyword>
<gene>
    <name evidence="1" type="ORF">HY04_07240</name>
    <name evidence="2" type="ORF">NCTC13489_02456</name>
</gene>
<evidence type="ECO:0000313" key="3">
    <source>
        <dbReference type="Proteomes" id="UP000028349"/>
    </source>
</evidence>
<dbReference type="Proteomes" id="UP000270036">
    <property type="component" value="Chromosome"/>
</dbReference>
<dbReference type="EMBL" id="JPEP01000002">
    <property type="protein sequence ID" value="KEY18306.1"/>
    <property type="molecule type" value="Genomic_DNA"/>
</dbReference>
<evidence type="ECO:0000313" key="4">
    <source>
        <dbReference type="Proteomes" id="UP000270036"/>
    </source>
</evidence>
<dbReference type="OrthoDB" id="1493884at2"/>